<dbReference type="PRINTS" id="PR00455">
    <property type="entry name" value="HTHTETR"/>
</dbReference>
<accession>A0ABW1CQZ0</accession>
<dbReference type="Proteomes" id="UP001596058">
    <property type="component" value="Unassembled WGS sequence"/>
</dbReference>
<dbReference type="Gene3D" id="1.10.357.10">
    <property type="entry name" value="Tetracycline Repressor, domain 2"/>
    <property type="match status" value="1"/>
</dbReference>
<gene>
    <name evidence="5" type="ORF">ACFPZ3_27705</name>
</gene>
<dbReference type="InterPro" id="IPR050109">
    <property type="entry name" value="HTH-type_TetR-like_transc_reg"/>
</dbReference>
<dbReference type="RefSeq" id="WP_379517165.1">
    <property type="nucleotide sequence ID" value="NZ_JBHSPA010000031.1"/>
</dbReference>
<evidence type="ECO:0000256" key="2">
    <source>
        <dbReference type="PROSITE-ProRule" id="PRU00335"/>
    </source>
</evidence>
<feature type="region of interest" description="Disordered" evidence="3">
    <location>
        <begin position="1"/>
        <end position="23"/>
    </location>
</feature>
<evidence type="ECO:0000256" key="1">
    <source>
        <dbReference type="ARBA" id="ARBA00023125"/>
    </source>
</evidence>
<keyword evidence="1 2" id="KW-0238">DNA-binding</keyword>
<dbReference type="Pfam" id="PF00440">
    <property type="entry name" value="TetR_N"/>
    <property type="match status" value="1"/>
</dbReference>
<evidence type="ECO:0000313" key="6">
    <source>
        <dbReference type="Proteomes" id="UP001596058"/>
    </source>
</evidence>
<evidence type="ECO:0000313" key="5">
    <source>
        <dbReference type="EMBL" id="MFC5827662.1"/>
    </source>
</evidence>
<organism evidence="5 6">
    <name type="scientific">Nonomuraea insulae</name>
    <dbReference type="NCBI Taxonomy" id="1616787"/>
    <lineage>
        <taxon>Bacteria</taxon>
        <taxon>Bacillati</taxon>
        <taxon>Actinomycetota</taxon>
        <taxon>Actinomycetes</taxon>
        <taxon>Streptosporangiales</taxon>
        <taxon>Streptosporangiaceae</taxon>
        <taxon>Nonomuraea</taxon>
    </lineage>
</organism>
<dbReference type="PANTHER" id="PTHR30055">
    <property type="entry name" value="HTH-TYPE TRANSCRIPTIONAL REGULATOR RUTR"/>
    <property type="match status" value="1"/>
</dbReference>
<dbReference type="InterPro" id="IPR001647">
    <property type="entry name" value="HTH_TetR"/>
</dbReference>
<dbReference type="PANTHER" id="PTHR30055:SF187">
    <property type="entry name" value="TRANSCRIPTIONAL REGULATORY PROTEIN"/>
    <property type="match status" value="1"/>
</dbReference>
<protein>
    <submittedName>
        <fullName evidence="5">TetR/AcrR family transcriptional regulator</fullName>
    </submittedName>
</protein>
<dbReference type="EMBL" id="JBHSPA010000031">
    <property type="protein sequence ID" value="MFC5827662.1"/>
    <property type="molecule type" value="Genomic_DNA"/>
</dbReference>
<name>A0ABW1CQZ0_9ACTN</name>
<keyword evidence="6" id="KW-1185">Reference proteome</keyword>
<feature type="DNA-binding region" description="H-T-H motif" evidence="2">
    <location>
        <begin position="51"/>
        <end position="70"/>
    </location>
</feature>
<proteinExistence type="predicted"/>
<feature type="domain" description="HTH tetR-type" evidence="4">
    <location>
        <begin position="28"/>
        <end position="88"/>
    </location>
</feature>
<dbReference type="SUPFAM" id="SSF46689">
    <property type="entry name" value="Homeodomain-like"/>
    <property type="match status" value="1"/>
</dbReference>
<sequence length="214" mass="23292">MARTSDTRPQAPQGAHTAPGQPLSKRALATRNALLDGARRVFVANGFEGATISEIVASSGTSVGSLYNQFGGKEHLFLELHRRHSEWLWAATQQAIERAREAGERDPFRIYLAGARAYLLACWDERDLARLFLSGDNPPGFDAIARGGLRRWIDQNMGVLQLEGRRFGEALAAAVTGVVAAGARQIVECATREEATELTDYFATLVGRLAQPAE</sequence>
<reference evidence="6" key="1">
    <citation type="journal article" date="2019" name="Int. J. Syst. Evol. Microbiol.">
        <title>The Global Catalogue of Microorganisms (GCM) 10K type strain sequencing project: providing services to taxonomists for standard genome sequencing and annotation.</title>
        <authorList>
            <consortium name="The Broad Institute Genomics Platform"/>
            <consortium name="The Broad Institute Genome Sequencing Center for Infectious Disease"/>
            <person name="Wu L."/>
            <person name="Ma J."/>
        </authorList>
    </citation>
    <scope>NUCLEOTIDE SEQUENCE [LARGE SCALE GENOMIC DNA]</scope>
    <source>
        <strain evidence="6">CCUG 53903</strain>
    </source>
</reference>
<evidence type="ECO:0000256" key="3">
    <source>
        <dbReference type="SAM" id="MobiDB-lite"/>
    </source>
</evidence>
<evidence type="ECO:0000259" key="4">
    <source>
        <dbReference type="PROSITE" id="PS50977"/>
    </source>
</evidence>
<dbReference type="InterPro" id="IPR009057">
    <property type="entry name" value="Homeodomain-like_sf"/>
</dbReference>
<dbReference type="PROSITE" id="PS50977">
    <property type="entry name" value="HTH_TETR_2"/>
    <property type="match status" value="1"/>
</dbReference>
<comment type="caution">
    <text evidence="5">The sequence shown here is derived from an EMBL/GenBank/DDBJ whole genome shotgun (WGS) entry which is preliminary data.</text>
</comment>